<reference evidence="1" key="1">
    <citation type="submission" date="2018-07" db="EMBL/GenBank/DDBJ databases">
        <authorList>
            <person name="Wilson K.M."/>
            <person name="Ely B."/>
        </authorList>
    </citation>
    <scope>NUCLEOTIDE SEQUENCE</scope>
</reference>
<accession>A0A385EDR5</accession>
<organism evidence="1 2">
    <name type="scientific">Caulobacter phage CcrSC</name>
    <dbReference type="NCBI Taxonomy" id="2283272"/>
    <lineage>
        <taxon>Viruses</taxon>
        <taxon>Duplodnaviria</taxon>
        <taxon>Heunggongvirae</taxon>
        <taxon>Uroviricota</taxon>
        <taxon>Caudoviricetes</taxon>
        <taxon>Jeanschmidtviridae</taxon>
        <taxon>Bertelyvirus</taxon>
        <taxon>Bertelyvirus SC</taxon>
    </lineage>
</organism>
<name>A0A385EDR5_9CAUD</name>
<sequence>MIMPGSYDIETSGLHWPGTPRKTLSMKVIGADKTISTLRLTSNRLEGLQSFVRAIKAEQERSRKQFAARRKRYIQTVGHRDRGAGGPLRKVERLTREAHKLRRQFRAAHG</sequence>
<dbReference type="EMBL" id="MH588547">
    <property type="protein sequence ID" value="AXQ70011.1"/>
    <property type="molecule type" value="Genomic_DNA"/>
</dbReference>
<protein>
    <submittedName>
        <fullName evidence="1">Uncharacterized protein</fullName>
    </submittedName>
</protein>
<evidence type="ECO:0000313" key="1">
    <source>
        <dbReference type="EMBL" id="AXQ70011.1"/>
    </source>
</evidence>
<dbReference type="Proteomes" id="UP000259683">
    <property type="component" value="Segment"/>
</dbReference>
<evidence type="ECO:0000313" key="2">
    <source>
        <dbReference type="Proteomes" id="UP000259683"/>
    </source>
</evidence>
<gene>
    <name evidence="1" type="ORF">CcrSC_gp429</name>
</gene>
<keyword evidence="2" id="KW-1185">Reference proteome</keyword>
<proteinExistence type="predicted"/>
<reference evidence="1" key="2">
    <citation type="submission" date="2021-07" db="EMBL/GenBank/DDBJ databases">
        <title>Giant CbK-like Caulobacter bacteriophages have genetically divergent genomes.</title>
        <authorList>
            <person name="Wilson K."/>
            <person name="Ely B."/>
        </authorList>
    </citation>
    <scope>NUCLEOTIDE SEQUENCE</scope>
</reference>